<dbReference type="PROSITE" id="PS50850">
    <property type="entry name" value="MFS"/>
    <property type="match status" value="1"/>
</dbReference>
<comment type="catalytic activity">
    <reaction evidence="7">
        <text>myo-inositol(out) + H(+)(out) = myo-inositol(in) + H(+)(in)</text>
        <dbReference type="Rhea" id="RHEA:60364"/>
        <dbReference type="ChEBI" id="CHEBI:15378"/>
        <dbReference type="ChEBI" id="CHEBI:17268"/>
    </reaction>
</comment>
<dbReference type="PANTHER" id="PTHR48022:SF81">
    <property type="entry name" value="MAJOR FACILITATOR SUPERFAMILY (MFS) PROFILE DOMAIN-CONTAINING PROTEIN"/>
    <property type="match status" value="1"/>
</dbReference>
<dbReference type="OrthoDB" id="508119at2759"/>
<keyword evidence="5 9" id="KW-1133">Transmembrane helix</keyword>
<feature type="transmembrane region" description="Helical" evidence="9">
    <location>
        <begin position="342"/>
        <end position="361"/>
    </location>
</feature>
<comment type="similarity">
    <text evidence="2 8">Belongs to the major facilitator superfamily. Sugar transporter (TC 2.A.1.1) family.</text>
</comment>
<dbReference type="GO" id="GO:0016020">
    <property type="term" value="C:membrane"/>
    <property type="evidence" value="ECO:0007669"/>
    <property type="project" value="UniProtKB-SubCell"/>
</dbReference>
<dbReference type="Pfam" id="PF00083">
    <property type="entry name" value="Sugar_tr"/>
    <property type="match status" value="1"/>
</dbReference>
<feature type="transmembrane region" description="Helical" evidence="9">
    <location>
        <begin position="33"/>
        <end position="60"/>
    </location>
</feature>
<evidence type="ECO:0000256" key="9">
    <source>
        <dbReference type="SAM" id="Phobius"/>
    </source>
</evidence>
<dbReference type="RefSeq" id="XP_025379207.1">
    <property type="nucleotide sequence ID" value="XM_025524865.1"/>
</dbReference>
<dbReference type="InterPro" id="IPR036259">
    <property type="entry name" value="MFS_trans_sf"/>
</dbReference>
<organism evidence="11 12">
    <name type="scientific">Acaromyces ingoldii</name>
    <dbReference type="NCBI Taxonomy" id="215250"/>
    <lineage>
        <taxon>Eukaryota</taxon>
        <taxon>Fungi</taxon>
        <taxon>Dikarya</taxon>
        <taxon>Basidiomycota</taxon>
        <taxon>Ustilaginomycotina</taxon>
        <taxon>Exobasidiomycetes</taxon>
        <taxon>Exobasidiales</taxon>
        <taxon>Cryptobasidiaceae</taxon>
        <taxon>Acaromyces</taxon>
    </lineage>
</organism>
<dbReference type="GO" id="GO:0005351">
    <property type="term" value="F:carbohydrate:proton symporter activity"/>
    <property type="evidence" value="ECO:0007669"/>
    <property type="project" value="TreeGrafter"/>
</dbReference>
<evidence type="ECO:0000256" key="7">
    <source>
        <dbReference type="ARBA" id="ARBA00049119"/>
    </source>
</evidence>
<dbReference type="STRING" id="215250.A0A316YRS7"/>
<feature type="transmembrane region" description="Helical" evidence="9">
    <location>
        <begin position="111"/>
        <end position="130"/>
    </location>
</feature>
<evidence type="ECO:0000256" key="2">
    <source>
        <dbReference type="ARBA" id="ARBA00010992"/>
    </source>
</evidence>
<evidence type="ECO:0000256" key="6">
    <source>
        <dbReference type="ARBA" id="ARBA00023136"/>
    </source>
</evidence>
<feature type="transmembrane region" description="Helical" evidence="9">
    <location>
        <begin position="368"/>
        <end position="390"/>
    </location>
</feature>
<evidence type="ECO:0000259" key="10">
    <source>
        <dbReference type="PROSITE" id="PS50850"/>
    </source>
</evidence>
<dbReference type="InterPro" id="IPR005829">
    <property type="entry name" value="Sugar_transporter_CS"/>
</dbReference>
<dbReference type="GeneID" id="37046781"/>
<keyword evidence="4 9" id="KW-0812">Transmembrane</keyword>
<dbReference type="AlphaFoldDB" id="A0A316YRS7"/>
<keyword evidence="3 8" id="KW-0813">Transport</keyword>
<dbReference type="PROSITE" id="PS00217">
    <property type="entry name" value="SUGAR_TRANSPORT_2"/>
    <property type="match status" value="1"/>
</dbReference>
<dbReference type="InterPro" id="IPR005828">
    <property type="entry name" value="MFS_sugar_transport-like"/>
</dbReference>
<feature type="transmembrane region" description="Helical" evidence="9">
    <location>
        <begin position="469"/>
        <end position="487"/>
    </location>
</feature>
<dbReference type="InterPro" id="IPR003663">
    <property type="entry name" value="Sugar/inositol_transpt"/>
</dbReference>
<proteinExistence type="inferred from homology"/>
<feature type="transmembrane region" description="Helical" evidence="9">
    <location>
        <begin position="215"/>
        <end position="232"/>
    </location>
</feature>
<accession>A0A316YRS7</accession>
<keyword evidence="12" id="KW-1185">Reference proteome</keyword>
<dbReference type="InterPro" id="IPR050360">
    <property type="entry name" value="MFS_Sugar_Transporters"/>
</dbReference>
<dbReference type="Gene3D" id="1.20.1250.20">
    <property type="entry name" value="MFS general substrate transporter like domains"/>
    <property type="match status" value="1"/>
</dbReference>
<evidence type="ECO:0000256" key="8">
    <source>
        <dbReference type="RuleBase" id="RU003346"/>
    </source>
</evidence>
<dbReference type="NCBIfam" id="TIGR00879">
    <property type="entry name" value="SP"/>
    <property type="match status" value="1"/>
</dbReference>
<evidence type="ECO:0000256" key="3">
    <source>
        <dbReference type="ARBA" id="ARBA00022448"/>
    </source>
</evidence>
<comment type="subcellular location">
    <subcellularLocation>
        <location evidence="1">Membrane</location>
        <topology evidence="1">Multi-pass membrane protein</topology>
    </subcellularLocation>
</comment>
<dbReference type="InParanoid" id="A0A316YRS7"/>
<dbReference type="EMBL" id="KZ819635">
    <property type="protein sequence ID" value="PWN92009.1"/>
    <property type="molecule type" value="Genomic_DNA"/>
</dbReference>
<evidence type="ECO:0000256" key="1">
    <source>
        <dbReference type="ARBA" id="ARBA00004141"/>
    </source>
</evidence>
<keyword evidence="6 9" id="KW-0472">Membrane</keyword>
<protein>
    <submittedName>
        <fullName evidence="11">General substrate transporter</fullName>
    </submittedName>
</protein>
<dbReference type="InterPro" id="IPR020846">
    <property type="entry name" value="MFS_dom"/>
</dbReference>
<sequence>MVKGSSNKDSSINEQDYAPDKSSLATWCSYRNAVIIVLLVALNGVSYGYEIGLVGGLLEAPSFRRDFHMPKEPKKLADEKGNIVVILLCGQILGGLISLFLPDWIGRRKAMIISTCTFLVGAVIQITCAIDGANGRAQLYVGRFIAGAGMGCNHTSVGTFIAEVSPRRIRGGLNGTFFMFVYLGTTCAFFANFGVQKHYESMKDVMNSANWRIPTAFQVIPAGIALIGAMMSKETPRWFVLKGRWMEAKQSSAFYLRQDLDSPEVEDLVMQIQKDINTTGKRTVKTVFKEATRTKNDLLRFVVPSLAHLCAEWSGLISLAYYSPQIFKELGVVGRSAGLFATGIYGIVKTVTAVCALLFTVDRFGRKWPAVIGTLIQAFAMFFIAISGAATQAPNESLRLATISMIYVFTFGFCFGLAMVISSITSEAPPTSLRVPSMGVSKIVASLSNLALGKLTPIMLLNIPNRGTFFIFGTFSLVATLFTIFVVPETSNLPLEGITYVFERTPYMKNCVTDLSPRKRRETQRFVISKLADNDTAVKEKIQAMPGPLLL</sequence>
<evidence type="ECO:0000256" key="4">
    <source>
        <dbReference type="ARBA" id="ARBA00022692"/>
    </source>
</evidence>
<gene>
    <name evidence="11" type="ORF">FA10DRAFT_300557</name>
</gene>
<feature type="domain" description="Major facilitator superfamily (MFS) profile" evidence="10">
    <location>
        <begin position="36"/>
        <end position="491"/>
    </location>
</feature>
<dbReference type="SUPFAM" id="SSF103473">
    <property type="entry name" value="MFS general substrate transporter"/>
    <property type="match status" value="1"/>
</dbReference>
<evidence type="ECO:0000313" key="12">
    <source>
        <dbReference type="Proteomes" id="UP000245768"/>
    </source>
</evidence>
<reference evidence="11 12" key="1">
    <citation type="journal article" date="2018" name="Mol. Biol. Evol.">
        <title>Broad Genomic Sampling Reveals a Smut Pathogenic Ancestry of the Fungal Clade Ustilaginomycotina.</title>
        <authorList>
            <person name="Kijpornyongpan T."/>
            <person name="Mondo S.J."/>
            <person name="Barry K."/>
            <person name="Sandor L."/>
            <person name="Lee J."/>
            <person name="Lipzen A."/>
            <person name="Pangilinan J."/>
            <person name="LaButti K."/>
            <person name="Hainaut M."/>
            <person name="Henrissat B."/>
            <person name="Grigoriev I.V."/>
            <person name="Spatafora J.W."/>
            <person name="Aime M.C."/>
        </authorList>
    </citation>
    <scope>NUCLEOTIDE SEQUENCE [LARGE SCALE GENOMIC DNA]</scope>
    <source>
        <strain evidence="11 12">MCA 4198</strain>
    </source>
</reference>
<dbReference type="PROSITE" id="PS00216">
    <property type="entry name" value="SUGAR_TRANSPORT_1"/>
    <property type="match status" value="1"/>
</dbReference>
<evidence type="ECO:0000313" key="11">
    <source>
        <dbReference type="EMBL" id="PWN92009.1"/>
    </source>
</evidence>
<evidence type="ECO:0000256" key="5">
    <source>
        <dbReference type="ARBA" id="ARBA00022989"/>
    </source>
</evidence>
<dbReference type="PANTHER" id="PTHR48022">
    <property type="entry name" value="PLASTIDIC GLUCOSE TRANSPORTER 4"/>
    <property type="match status" value="1"/>
</dbReference>
<dbReference type="Proteomes" id="UP000245768">
    <property type="component" value="Unassembled WGS sequence"/>
</dbReference>
<name>A0A316YRS7_9BASI</name>
<feature type="transmembrane region" description="Helical" evidence="9">
    <location>
        <begin position="402"/>
        <end position="422"/>
    </location>
</feature>
<feature type="transmembrane region" description="Helical" evidence="9">
    <location>
        <begin position="81"/>
        <end position="105"/>
    </location>
</feature>
<feature type="transmembrane region" description="Helical" evidence="9">
    <location>
        <begin position="177"/>
        <end position="195"/>
    </location>
</feature>